<evidence type="ECO:0000256" key="7">
    <source>
        <dbReference type="ARBA" id="ARBA00022622"/>
    </source>
</evidence>
<dbReference type="OrthoDB" id="3065412at2759"/>
<evidence type="ECO:0000256" key="9">
    <source>
        <dbReference type="ARBA" id="ARBA00022729"/>
    </source>
</evidence>
<evidence type="ECO:0000256" key="13">
    <source>
        <dbReference type="ARBA" id="ARBA00023180"/>
    </source>
</evidence>
<evidence type="ECO:0000256" key="14">
    <source>
        <dbReference type="ARBA" id="ARBA00023288"/>
    </source>
</evidence>
<keyword evidence="8 15" id="KW-0479">Metal-binding</keyword>
<comment type="caution">
    <text evidence="15">Lacks conserved residue(s) required for the propagation of feature annotation.</text>
</comment>
<evidence type="ECO:0000256" key="16">
    <source>
        <dbReference type="SAM" id="MobiDB-lite"/>
    </source>
</evidence>
<dbReference type="RefSeq" id="XP_035348824.1">
    <property type="nucleotide sequence ID" value="XM_035492931.1"/>
</dbReference>
<keyword evidence="7" id="KW-0336">GPI-anchor</keyword>
<dbReference type="InterPro" id="IPR008427">
    <property type="entry name" value="Extracellular_membr_CFEM_dom"/>
</dbReference>
<evidence type="ECO:0000256" key="6">
    <source>
        <dbReference type="ARBA" id="ARBA00022617"/>
    </source>
</evidence>
<keyword evidence="5" id="KW-0964">Secreted</keyword>
<feature type="region of interest" description="Disordered" evidence="16">
    <location>
        <begin position="121"/>
        <end position="142"/>
    </location>
</feature>
<keyword evidence="4" id="KW-1003">Cell membrane</keyword>
<keyword evidence="14" id="KW-0449">Lipoprotein</keyword>
<organism evidence="19 20">
    <name type="scientific">Talaromyces rugulosus</name>
    <name type="common">Penicillium rugulosum</name>
    <dbReference type="NCBI Taxonomy" id="121627"/>
    <lineage>
        <taxon>Eukaryota</taxon>
        <taxon>Fungi</taxon>
        <taxon>Dikarya</taxon>
        <taxon>Ascomycota</taxon>
        <taxon>Pezizomycotina</taxon>
        <taxon>Eurotiomycetes</taxon>
        <taxon>Eurotiomycetidae</taxon>
        <taxon>Eurotiales</taxon>
        <taxon>Trichocomaceae</taxon>
        <taxon>Talaromyces</taxon>
        <taxon>Talaromyces sect. Islandici</taxon>
    </lineage>
</organism>
<evidence type="ECO:0000256" key="11">
    <source>
        <dbReference type="ARBA" id="ARBA00023136"/>
    </source>
</evidence>
<dbReference type="GO" id="GO:0005576">
    <property type="term" value="C:extracellular region"/>
    <property type="evidence" value="ECO:0007669"/>
    <property type="project" value="UniProtKB-SubCell"/>
</dbReference>
<comment type="similarity">
    <text evidence="3">Belongs to the RBT5 family.</text>
</comment>
<name>A0A7H8R8C7_TALRU</name>
<dbReference type="GO" id="GO:0046872">
    <property type="term" value="F:metal ion binding"/>
    <property type="evidence" value="ECO:0007669"/>
    <property type="project" value="UniProtKB-UniRule"/>
</dbReference>
<keyword evidence="13" id="KW-0325">Glycoprotein</keyword>
<dbReference type="GO" id="GO:0098552">
    <property type="term" value="C:side of membrane"/>
    <property type="evidence" value="ECO:0007669"/>
    <property type="project" value="UniProtKB-KW"/>
</dbReference>
<evidence type="ECO:0000259" key="18">
    <source>
        <dbReference type="PROSITE" id="PS52012"/>
    </source>
</evidence>
<dbReference type="PANTHER" id="PTHR37928">
    <property type="entry name" value="CFEM DOMAIN PROTEIN (AFU_ORTHOLOGUE AFUA_6G14090)"/>
    <property type="match status" value="1"/>
</dbReference>
<evidence type="ECO:0000256" key="3">
    <source>
        <dbReference type="ARBA" id="ARBA00010031"/>
    </source>
</evidence>
<reference evidence="20" key="1">
    <citation type="submission" date="2020-06" db="EMBL/GenBank/DDBJ databases">
        <title>A chromosome-scale genome assembly of Talaromyces rugulosus W13939.</title>
        <authorList>
            <person name="Wang B."/>
            <person name="Guo L."/>
            <person name="Ye K."/>
            <person name="Wang L."/>
        </authorList>
    </citation>
    <scope>NUCLEOTIDE SEQUENCE [LARGE SCALE GENOMIC DNA]</scope>
    <source>
        <strain evidence="20">W13939</strain>
    </source>
</reference>
<evidence type="ECO:0000256" key="1">
    <source>
        <dbReference type="ARBA" id="ARBA00004609"/>
    </source>
</evidence>
<feature type="domain" description="CFEM" evidence="18">
    <location>
        <begin position="1"/>
        <end position="110"/>
    </location>
</feature>
<feature type="chain" id="PRO_5028899317" description="CFEM domain-containing protein" evidence="17">
    <location>
        <begin position="20"/>
        <end position="171"/>
    </location>
</feature>
<dbReference type="InterPro" id="IPR051735">
    <property type="entry name" value="CFEM_domain"/>
</dbReference>
<keyword evidence="9 17" id="KW-0732">Signal</keyword>
<sequence length="171" mass="16356">MKFTGVTFTIAAFAAGAASQSLSSLPSCAISCATDSIPSDCGLDVKCICSAQSFISGVSCCIADACNADDQKTTIEYADKICAGVGVSNLPTSAVCSSTASATGGSKTSSAGESQTAATATASTTSAGSSSETSTAASPSGTNAATSFTKADGSVTAGVMVAAVFAAMCLA</sequence>
<evidence type="ECO:0000256" key="10">
    <source>
        <dbReference type="ARBA" id="ARBA00023004"/>
    </source>
</evidence>
<proteinExistence type="inferred from homology"/>
<evidence type="ECO:0000256" key="15">
    <source>
        <dbReference type="PROSITE-ProRule" id="PRU01356"/>
    </source>
</evidence>
<keyword evidence="11" id="KW-0472">Membrane</keyword>
<dbReference type="GO" id="GO:0005886">
    <property type="term" value="C:plasma membrane"/>
    <property type="evidence" value="ECO:0007669"/>
    <property type="project" value="UniProtKB-SubCell"/>
</dbReference>
<feature type="signal peptide" evidence="17">
    <location>
        <begin position="1"/>
        <end position="19"/>
    </location>
</feature>
<dbReference type="PROSITE" id="PS52012">
    <property type="entry name" value="CFEM"/>
    <property type="match status" value="1"/>
</dbReference>
<accession>A0A7H8R8C7</accession>
<dbReference type="KEGG" id="trg:TRUGW13939_09811"/>
<evidence type="ECO:0000256" key="12">
    <source>
        <dbReference type="ARBA" id="ARBA00023157"/>
    </source>
</evidence>
<evidence type="ECO:0000256" key="17">
    <source>
        <dbReference type="SAM" id="SignalP"/>
    </source>
</evidence>
<keyword evidence="6 15" id="KW-0349">Heme</keyword>
<evidence type="ECO:0000256" key="4">
    <source>
        <dbReference type="ARBA" id="ARBA00022475"/>
    </source>
</evidence>
<dbReference type="SMART" id="SM00747">
    <property type="entry name" value="CFEM"/>
    <property type="match status" value="1"/>
</dbReference>
<comment type="subcellular location">
    <subcellularLocation>
        <location evidence="1">Cell membrane</location>
        <topology evidence="1">Lipid-anchor</topology>
        <topology evidence="1">GPI-anchor</topology>
    </subcellularLocation>
    <subcellularLocation>
        <location evidence="2">Secreted</location>
    </subcellularLocation>
</comment>
<evidence type="ECO:0000256" key="2">
    <source>
        <dbReference type="ARBA" id="ARBA00004613"/>
    </source>
</evidence>
<dbReference type="EMBL" id="CP055902">
    <property type="protein sequence ID" value="QKX62650.1"/>
    <property type="molecule type" value="Genomic_DNA"/>
</dbReference>
<dbReference type="PANTHER" id="PTHR37928:SF2">
    <property type="entry name" value="GPI ANCHORED CFEM DOMAIN PROTEIN (AFU_ORTHOLOGUE AFUA_6G10580)"/>
    <property type="match status" value="1"/>
</dbReference>
<protein>
    <recommendedName>
        <fullName evidence="18">CFEM domain-containing protein</fullName>
    </recommendedName>
</protein>
<feature type="disulfide bond" evidence="15">
    <location>
        <begin position="49"/>
        <end position="82"/>
    </location>
</feature>
<dbReference type="AlphaFoldDB" id="A0A7H8R8C7"/>
<feature type="binding site" description="axial binding residue" evidence="15">
    <location>
        <position position="44"/>
    </location>
    <ligand>
        <name>heme</name>
        <dbReference type="ChEBI" id="CHEBI:30413"/>
    </ligand>
    <ligandPart>
        <name>Fe</name>
        <dbReference type="ChEBI" id="CHEBI:18248"/>
    </ligandPart>
</feature>
<evidence type="ECO:0000313" key="20">
    <source>
        <dbReference type="Proteomes" id="UP000509510"/>
    </source>
</evidence>
<keyword evidence="12 15" id="KW-1015">Disulfide bond</keyword>
<evidence type="ECO:0000313" key="19">
    <source>
        <dbReference type="EMBL" id="QKX62650.1"/>
    </source>
</evidence>
<dbReference type="GeneID" id="55997294"/>
<evidence type="ECO:0000256" key="5">
    <source>
        <dbReference type="ARBA" id="ARBA00022525"/>
    </source>
</evidence>
<dbReference type="Pfam" id="PF05730">
    <property type="entry name" value="CFEM"/>
    <property type="match status" value="1"/>
</dbReference>
<dbReference type="Proteomes" id="UP000509510">
    <property type="component" value="Chromosome V"/>
</dbReference>
<evidence type="ECO:0000256" key="8">
    <source>
        <dbReference type="ARBA" id="ARBA00022723"/>
    </source>
</evidence>
<keyword evidence="20" id="KW-1185">Reference proteome</keyword>
<gene>
    <name evidence="19" type="ORF">TRUGW13939_09811</name>
</gene>
<keyword evidence="10 15" id="KW-0408">Iron</keyword>